<dbReference type="STRING" id="1484053.SAMN05444274_106341"/>
<keyword evidence="3" id="KW-1185">Reference proteome</keyword>
<evidence type="ECO:0000256" key="1">
    <source>
        <dbReference type="SAM" id="SignalP"/>
    </source>
</evidence>
<accession>A0A1M5D0B9</accession>
<protein>
    <recommendedName>
        <fullName evidence="4">DUF4252 domain-containing protein</fullName>
    </recommendedName>
</protein>
<reference evidence="2 3" key="1">
    <citation type="submission" date="2016-11" db="EMBL/GenBank/DDBJ databases">
        <authorList>
            <person name="Jaros S."/>
            <person name="Januszkiewicz K."/>
            <person name="Wedrychowicz H."/>
        </authorList>
    </citation>
    <scope>NUCLEOTIDE SEQUENCE [LARGE SCALE GENOMIC DNA]</scope>
    <source>
        <strain evidence="2 3">DSM 26910</strain>
    </source>
</reference>
<dbReference type="RefSeq" id="WP_073002593.1">
    <property type="nucleotide sequence ID" value="NZ_FQUM01000006.1"/>
</dbReference>
<evidence type="ECO:0000313" key="2">
    <source>
        <dbReference type="EMBL" id="SHF60449.1"/>
    </source>
</evidence>
<name>A0A1M5D0B9_9BACT</name>
<dbReference type="InterPro" id="IPR025348">
    <property type="entry name" value="DUF4252"/>
</dbReference>
<evidence type="ECO:0000313" key="3">
    <source>
        <dbReference type="Proteomes" id="UP000184164"/>
    </source>
</evidence>
<feature type="signal peptide" evidence="1">
    <location>
        <begin position="1"/>
        <end position="21"/>
    </location>
</feature>
<evidence type="ECO:0008006" key="4">
    <source>
        <dbReference type="Google" id="ProtNLM"/>
    </source>
</evidence>
<feature type="chain" id="PRO_5012725388" description="DUF4252 domain-containing protein" evidence="1">
    <location>
        <begin position="22"/>
        <end position="167"/>
    </location>
</feature>
<dbReference type="OrthoDB" id="1120833at2"/>
<dbReference type="Proteomes" id="UP000184164">
    <property type="component" value="Unassembled WGS sequence"/>
</dbReference>
<dbReference type="EMBL" id="FQUM01000006">
    <property type="protein sequence ID" value="SHF60449.1"/>
    <property type="molecule type" value="Genomic_DNA"/>
</dbReference>
<dbReference type="Pfam" id="PF14060">
    <property type="entry name" value="DUF4252"/>
    <property type="match status" value="1"/>
</dbReference>
<gene>
    <name evidence="2" type="ORF">SAMN05444274_106341</name>
</gene>
<keyword evidence="1" id="KW-0732">Signal</keyword>
<dbReference type="AlphaFoldDB" id="A0A1M5D0B9"/>
<sequence length="167" mass="19032">MKQITFLLFLFIAAASQSAVGQSQSNKMYDYFDGKDGINQFSFSKNMIDAIDLDLSEDDDRNVTGDLNKVRFMTYNPEKGKLSGTDFTKKAVSLLPGSYKQYKDSDDDFENGQIWLLGKRSKYSECHIFLDGDEPESIRFIVSFYGDFTVNDLKKLKESGKKMSNKD</sequence>
<proteinExistence type="predicted"/>
<organism evidence="2 3">
    <name type="scientific">Mariniphaga anaerophila</name>
    <dbReference type="NCBI Taxonomy" id="1484053"/>
    <lineage>
        <taxon>Bacteria</taxon>
        <taxon>Pseudomonadati</taxon>
        <taxon>Bacteroidota</taxon>
        <taxon>Bacteroidia</taxon>
        <taxon>Marinilabiliales</taxon>
        <taxon>Prolixibacteraceae</taxon>
        <taxon>Mariniphaga</taxon>
    </lineage>
</organism>